<dbReference type="RefSeq" id="WP_150723423.1">
    <property type="nucleotide sequence ID" value="NZ_CABPRV010000017.1"/>
</dbReference>
<feature type="transmembrane region" description="Helical" evidence="2">
    <location>
        <begin position="46"/>
        <end position="63"/>
    </location>
</feature>
<comment type="caution">
    <text evidence="3">The sequence shown here is derived from an EMBL/GenBank/DDBJ whole genome shotgun (WGS) entry which is preliminary data.</text>
</comment>
<gene>
    <name evidence="3" type="ORF">PCA20602_04933</name>
</gene>
<keyword evidence="2" id="KW-1133">Transmembrane helix</keyword>
<evidence type="ECO:0000256" key="2">
    <source>
        <dbReference type="SAM" id="Phobius"/>
    </source>
</evidence>
<accession>A0ABY6WC70</accession>
<feature type="coiled-coil region" evidence="1">
    <location>
        <begin position="78"/>
        <end position="105"/>
    </location>
</feature>
<keyword evidence="4" id="KW-1185">Reference proteome</keyword>
<name>A0ABY6WC70_9BURK</name>
<evidence type="ECO:0000256" key="1">
    <source>
        <dbReference type="SAM" id="Coils"/>
    </source>
</evidence>
<evidence type="ECO:0000313" key="3">
    <source>
        <dbReference type="EMBL" id="VVE54353.1"/>
    </source>
</evidence>
<keyword evidence="2" id="KW-0472">Membrane</keyword>
<protein>
    <submittedName>
        <fullName evidence="3">Uncharacterized protein</fullName>
    </submittedName>
</protein>
<dbReference type="Proteomes" id="UP000366065">
    <property type="component" value="Unassembled WGS sequence"/>
</dbReference>
<organism evidence="3 4">
    <name type="scientific">Pandoraea capi</name>
    <dbReference type="NCBI Taxonomy" id="2508286"/>
    <lineage>
        <taxon>Bacteria</taxon>
        <taxon>Pseudomonadati</taxon>
        <taxon>Pseudomonadota</taxon>
        <taxon>Betaproteobacteria</taxon>
        <taxon>Burkholderiales</taxon>
        <taxon>Burkholderiaceae</taxon>
        <taxon>Pandoraea</taxon>
    </lineage>
</organism>
<keyword evidence="1" id="KW-0175">Coiled coil</keyword>
<evidence type="ECO:0000313" key="4">
    <source>
        <dbReference type="Proteomes" id="UP000366065"/>
    </source>
</evidence>
<reference evidence="3 4" key="1">
    <citation type="submission" date="2019-08" db="EMBL/GenBank/DDBJ databases">
        <authorList>
            <person name="Peeters C."/>
        </authorList>
    </citation>
    <scope>NUCLEOTIDE SEQUENCE [LARGE SCALE GENOMIC DNA]</scope>
    <source>
        <strain evidence="3 4">LMG 20602</strain>
    </source>
</reference>
<proteinExistence type="predicted"/>
<sequence length="291" mass="32083">MSEPKTKRSHTLTSVLSVLTSLILFSSGMVNIGLGTWSAYKAESTLAVTFLAAGLILLLAATIDRFESLKGWGIEARTKKLDEKISQADQALDQLRQVAELATAAIIRLDTGNGRAGIVPVASESYTLAQKSIETLRALHSKPEQIQQIVRPWVSMMCADLASALIHPLHNIIQRKANEIGTEVNILRATAASENPIEALSKLTNEQNALRAFQDHIFTGAYECIKADFPESLCRMLESAPVSVRTETQEVIDRARSLGPHVVQLRNQLKLDEPEIWLSLIADMRRGRYEA</sequence>
<feature type="transmembrane region" description="Helical" evidence="2">
    <location>
        <begin position="12"/>
        <end position="34"/>
    </location>
</feature>
<dbReference type="EMBL" id="CABPRV010000017">
    <property type="protein sequence ID" value="VVE54353.1"/>
    <property type="molecule type" value="Genomic_DNA"/>
</dbReference>
<keyword evidence="2" id="KW-0812">Transmembrane</keyword>